<reference evidence="1" key="1">
    <citation type="submission" date="2020-04" db="EMBL/GenBank/DDBJ databases">
        <title>A chromosome-scale assembly and high-density genetic map of the yellow drum (Nibea albiflora) genome.</title>
        <authorList>
            <person name="Xu D."/>
            <person name="Zhang W."/>
            <person name="Chen R."/>
            <person name="Tan P."/>
            <person name="Wang L."/>
            <person name="Song H."/>
            <person name="Tian L."/>
            <person name="Zhu Q."/>
            <person name="Wang B."/>
        </authorList>
    </citation>
    <scope>NUCLEOTIDE SEQUENCE</scope>
    <source>
        <strain evidence="1">ZJHYS-2018</strain>
    </source>
</reference>
<evidence type="ECO:0000313" key="2">
    <source>
        <dbReference type="Proteomes" id="UP000805704"/>
    </source>
</evidence>
<proteinExistence type="predicted"/>
<comment type="caution">
    <text evidence="1">The sequence shown here is derived from an EMBL/GenBank/DDBJ whole genome shotgun (WGS) entry which is preliminary data.</text>
</comment>
<gene>
    <name evidence="1" type="primary">PERM1</name>
    <name evidence="1" type="ORF">GBF38_015298</name>
</gene>
<organism evidence="1 2">
    <name type="scientific">Nibea albiflora</name>
    <name type="common">Yellow drum</name>
    <name type="synonym">Corvina albiflora</name>
    <dbReference type="NCBI Taxonomy" id="240163"/>
    <lineage>
        <taxon>Eukaryota</taxon>
        <taxon>Metazoa</taxon>
        <taxon>Chordata</taxon>
        <taxon>Craniata</taxon>
        <taxon>Vertebrata</taxon>
        <taxon>Euteleostomi</taxon>
        <taxon>Actinopterygii</taxon>
        <taxon>Neopterygii</taxon>
        <taxon>Teleostei</taxon>
        <taxon>Neoteleostei</taxon>
        <taxon>Acanthomorphata</taxon>
        <taxon>Eupercaria</taxon>
        <taxon>Sciaenidae</taxon>
        <taxon>Nibea</taxon>
    </lineage>
</organism>
<keyword evidence="2" id="KW-1185">Reference proteome</keyword>
<protein>
    <submittedName>
        <fullName evidence="1">PGC-1 and ERR-induced regulator in muscle protein 1</fullName>
    </submittedName>
</protein>
<name>A0ACB7ELK6_NIBAL</name>
<dbReference type="Proteomes" id="UP000805704">
    <property type="component" value="Chromosome 5"/>
</dbReference>
<sequence>MPGYTSVLNEVTPLDESHSAFGTEPGHNVRLVVLRFVAALPSLRISNSQIFRQVLPMPLFSSAFMGMAGRFSCHRTMPKQADRDLGHNFFWKNALSFRNISLTGSKVQKQSPSNSHVPVRQSASSFRTVYPMNALGNQGVMFSDPLLRHLEDRISVQLAQQPFRHEDLQIAVSNPRLDASLLPLKQSDMCLVCIAFASWVLKTTNPQVGDAWKAVLLANVSALSAIRYLRKYVKTEAATSEMKLNYTESSDS</sequence>
<evidence type="ECO:0000313" key="1">
    <source>
        <dbReference type="EMBL" id="KAG8002745.1"/>
    </source>
</evidence>
<dbReference type="EMBL" id="CM024793">
    <property type="protein sequence ID" value="KAG8002745.1"/>
    <property type="molecule type" value="Genomic_DNA"/>
</dbReference>
<accession>A0ACB7ELK6</accession>